<dbReference type="AlphaFoldDB" id="A0A6A5X6R8"/>
<sequence length="59" mass="6569">MTNNDEPVRQQASQRALLPNCHPTPARLLLNPVAVSVQPHESVHLVTRRPLPPCTLQPE</sequence>
<evidence type="ECO:0000256" key="1">
    <source>
        <dbReference type="SAM" id="MobiDB-lite"/>
    </source>
</evidence>
<gene>
    <name evidence="2" type="ORF">BU24DRAFT_429188</name>
</gene>
<name>A0A6A5X6R8_9PLEO</name>
<protein>
    <submittedName>
        <fullName evidence="2">Uncharacterized protein</fullName>
    </submittedName>
</protein>
<evidence type="ECO:0000313" key="2">
    <source>
        <dbReference type="EMBL" id="KAF2008591.1"/>
    </source>
</evidence>
<organism evidence="2 3">
    <name type="scientific">Aaosphaeria arxii CBS 175.79</name>
    <dbReference type="NCBI Taxonomy" id="1450172"/>
    <lineage>
        <taxon>Eukaryota</taxon>
        <taxon>Fungi</taxon>
        <taxon>Dikarya</taxon>
        <taxon>Ascomycota</taxon>
        <taxon>Pezizomycotina</taxon>
        <taxon>Dothideomycetes</taxon>
        <taxon>Pleosporomycetidae</taxon>
        <taxon>Pleosporales</taxon>
        <taxon>Pleosporales incertae sedis</taxon>
        <taxon>Aaosphaeria</taxon>
    </lineage>
</organism>
<dbReference type="Proteomes" id="UP000799778">
    <property type="component" value="Unassembled WGS sequence"/>
</dbReference>
<reference evidence="2" key="1">
    <citation type="journal article" date="2020" name="Stud. Mycol.">
        <title>101 Dothideomycetes genomes: a test case for predicting lifestyles and emergence of pathogens.</title>
        <authorList>
            <person name="Haridas S."/>
            <person name="Albert R."/>
            <person name="Binder M."/>
            <person name="Bloem J."/>
            <person name="Labutti K."/>
            <person name="Salamov A."/>
            <person name="Andreopoulos B."/>
            <person name="Baker S."/>
            <person name="Barry K."/>
            <person name="Bills G."/>
            <person name="Bluhm B."/>
            <person name="Cannon C."/>
            <person name="Castanera R."/>
            <person name="Culley D."/>
            <person name="Daum C."/>
            <person name="Ezra D."/>
            <person name="Gonzalez J."/>
            <person name="Henrissat B."/>
            <person name="Kuo A."/>
            <person name="Liang C."/>
            <person name="Lipzen A."/>
            <person name="Lutzoni F."/>
            <person name="Magnuson J."/>
            <person name="Mondo S."/>
            <person name="Nolan M."/>
            <person name="Ohm R."/>
            <person name="Pangilinan J."/>
            <person name="Park H.-J."/>
            <person name="Ramirez L."/>
            <person name="Alfaro M."/>
            <person name="Sun H."/>
            <person name="Tritt A."/>
            <person name="Yoshinaga Y."/>
            <person name="Zwiers L.-H."/>
            <person name="Turgeon B."/>
            <person name="Goodwin S."/>
            <person name="Spatafora J."/>
            <person name="Crous P."/>
            <person name="Grigoriev I."/>
        </authorList>
    </citation>
    <scope>NUCLEOTIDE SEQUENCE</scope>
    <source>
        <strain evidence="2">CBS 175.79</strain>
    </source>
</reference>
<proteinExistence type="predicted"/>
<dbReference type="EMBL" id="ML978082">
    <property type="protein sequence ID" value="KAF2008591.1"/>
    <property type="molecule type" value="Genomic_DNA"/>
</dbReference>
<accession>A0A6A5X6R8</accession>
<feature type="region of interest" description="Disordered" evidence="1">
    <location>
        <begin position="1"/>
        <end position="20"/>
    </location>
</feature>
<keyword evidence="3" id="KW-1185">Reference proteome</keyword>
<dbReference type="GeneID" id="54287074"/>
<dbReference type="RefSeq" id="XP_033376930.1">
    <property type="nucleotide sequence ID" value="XM_033529677.1"/>
</dbReference>
<evidence type="ECO:0000313" key="3">
    <source>
        <dbReference type="Proteomes" id="UP000799778"/>
    </source>
</evidence>
<feature type="compositionally biased region" description="Polar residues" evidence="1">
    <location>
        <begin position="1"/>
        <end position="14"/>
    </location>
</feature>